<accession>A0A8X6U1X4</accession>
<gene>
    <name evidence="3" type="primary">AVEN_78926_1</name>
    <name evidence="3" type="ORF">NPIL_644421</name>
</gene>
<evidence type="ECO:0000313" key="3">
    <source>
        <dbReference type="EMBL" id="GFT81582.1"/>
    </source>
</evidence>
<dbReference type="InterPro" id="IPR000718">
    <property type="entry name" value="Peptidase_M13"/>
</dbReference>
<dbReference type="EMBL" id="BMAW01118792">
    <property type="protein sequence ID" value="GFT81582.1"/>
    <property type="molecule type" value="Genomic_DNA"/>
</dbReference>
<dbReference type="GO" id="GO:0005886">
    <property type="term" value="C:plasma membrane"/>
    <property type="evidence" value="ECO:0007669"/>
    <property type="project" value="TreeGrafter"/>
</dbReference>
<dbReference type="GO" id="GO:0016485">
    <property type="term" value="P:protein processing"/>
    <property type="evidence" value="ECO:0007669"/>
    <property type="project" value="TreeGrafter"/>
</dbReference>
<dbReference type="InterPro" id="IPR018497">
    <property type="entry name" value="Peptidase_M13_C"/>
</dbReference>
<keyword evidence="4" id="KW-1185">Reference proteome</keyword>
<dbReference type="OrthoDB" id="6486454at2759"/>
<dbReference type="PROSITE" id="PS51885">
    <property type="entry name" value="NEPRILYSIN"/>
    <property type="match status" value="1"/>
</dbReference>
<comment type="similarity">
    <text evidence="1">Belongs to the peptidase M13 family.</text>
</comment>
<dbReference type="SUPFAM" id="SSF55486">
    <property type="entry name" value="Metalloproteases ('zincins'), catalytic domain"/>
    <property type="match status" value="1"/>
</dbReference>
<evidence type="ECO:0000313" key="4">
    <source>
        <dbReference type="Proteomes" id="UP000887013"/>
    </source>
</evidence>
<protein>
    <submittedName>
        <fullName evidence="3">Peptidase_M13 domain-containing protein</fullName>
    </submittedName>
</protein>
<dbReference type="Pfam" id="PF01431">
    <property type="entry name" value="Peptidase_M13"/>
    <property type="match status" value="1"/>
</dbReference>
<dbReference type="InterPro" id="IPR024079">
    <property type="entry name" value="MetalloPept_cat_dom_sf"/>
</dbReference>
<dbReference type="PANTHER" id="PTHR11733">
    <property type="entry name" value="ZINC METALLOPROTEASE FAMILY M13 NEPRILYSIN-RELATED"/>
    <property type="match status" value="1"/>
</dbReference>
<dbReference type="Gene3D" id="3.40.390.10">
    <property type="entry name" value="Collagenase (Catalytic Domain)"/>
    <property type="match status" value="1"/>
</dbReference>
<name>A0A8X6U1X4_NEPPI</name>
<reference evidence="3" key="1">
    <citation type="submission" date="2020-08" db="EMBL/GenBank/DDBJ databases">
        <title>Multicomponent nature underlies the extraordinary mechanical properties of spider dragline silk.</title>
        <authorList>
            <person name="Kono N."/>
            <person name="Nakamura H."/>
            <person name="Mori M."/>
            <person name="Yoshida Y."/>
            <person name="Ohtoshi R."/>
            <person name="Malay A.D."/>
            <person name="Moran D.A.P."/>
            <person name="Tomita M."/>
            <person name="Numata K."/>
            <person name="Arakawa K."/>
        </authorList>
    </citation>
    <scope>NUCLEOTIDE SEQUENCE</scope>
</reference>
<feature type="domain" description="Peptidase M13 C-terminal" evidence="2">
    <location>
        <begin position="25"/>
        <end position="92"/>
    </location>
</feature>
<sequence length="94" mass="10730">MRMRVNQTHERALKNSKVIVQLDLCQLIRSTAATSNIWCEVLSKEANERYVKDNHSPGKYRANIPLINSPEFSSVFNCPVGTPMNPVKKCRLWG</sequence>
<comment type="caution">
    <text evidence="3">The sequence shown here is derived from an EMBL/GenBank/DDBJ whole genome shotgun (WGS) entry which is preliminary data.</text>
</comment>
<evidence type="ECO:0000256" key="1">
    <source>
        <dbReference type="ARBA" id="ARBA00007357"/>
    </source>
</evidence>
<proteinExistence type="inferred from homology"/>
<organism evidence="3 4">
    <name type="scientific">Nephila pilipes</name>
    <name type="common">Giant wood spider</name>
    <name type="synonym">Nephila maculata</name>
    <dbReference type="NCBI Taxonomy" id="299642"/>
    <lineage>
        <taxon>Eukaryota</taxon>
        <taxon>Metazoa</taxon>
        <taxon>Ecdysozoa</taxon>
        <taxon>Arthropoda</taxon>
        <taxon>Chelicerata</taxon>
        <taxon>Arachnida</taxon>
        <taxon>Araneae</taxon>
        <taxon>Araneomorphae</taxon>
        <taxon>Entelegynae</taxon>
        <taxon>Araneoidea</taxon>
        <taxon>Nephilidae</taxon>
        <taxon>Nephila</taxon>
    </lineage>
</organism>
<dbReference type="GO" id="GO:0004222">
    <property type="term" value="F:metalloendopeptidase activity"/>
    <property type="evidence" value="ECO:0007669"/>
    <property type="project" value="InterPro"/>
</dbReference>
<evidence type="ECO:0000259" key="2">
    <source>
        <dbReference type="Pfam" id="PF01431"/>
    </source>
</evidence>
<dbReference type="Proteomes" id="UP000887013">
    <property type="component" value="Unassembled WGS sequence"/>
</dbReference>
<dbReference type="PANTHER" id="PTHR11733:SF167">
    <property type="entry name" value="FI17812P1-RELATED"/>
    <property type="match status" value="1"/>
</dbReference>
<dbReference type="AlphaFoldDB" id="A0A8X6U1X4"/>